<evidence type="ECO:0000313" key="2">
    <source>
        <dbReference type="Proteomes" id="UP000663722"/>
    </source>
</evidence>
<dbReference type="Proteomes" id="UP000663722">
    <property type="component" value="Chromosome"/>
</dbReference>
<proteinExistence type="predicted"/>
<keyword evidence="2" id="KW-1185">Reference proteome</keyword>
<dbReference type="AlphaFoldDB" id="A0A975GPN5"/>
<dbReference type="KEGG" id="dmm:dnm_050840"/>
<gene>
    <name evidence="1" type="ORF">dnm_050840</name>
</gene>
<sequence>MQYRELFVCEIQAGLKLAQPSVSKQLNTGSIPDLLYSGKRAFG</sequence>
<organism evidence="1 2">
    <name type="scientific">Desulfonema magnum</name>
    <dbReference type="NCBI Taxonomy" id="45655"/>
    <lineage>
        <taxon>Bacteria</taxon>
        <taxon>Pseudomonadati</taxon>
        <taxon>Thermodesulfobacteriota</taxon>
        <taxon>Desulfobacteria</taxon>
        <taxon>Desulfobacterales</taxon>
        <taxon>Desulfococcaceae</taxon>
        <taxon>Desulfonema</taxon>
    </lineage>
</organism>
<evidence type="ECO:0000313" key="1">
    <source>
        <dbReference type="EMBL" id="QTA89037.1"/>
    </source>
</evidence>
<name>A0A975GPN5_9BACT</name>
<reference evidence="1" key="1">
    <citation type="journal article" date="2021" name="Microb. Physiol.">
        <title>Proteogenomic Insights into the Physiology of Marine, Sulfate-Reducing, Filamentous Desulfonema limicola and Desulfonema magnum.</title>
        <authorList>
            <person name="Schnaars V."/>
            <person name="Wohlbrand L."/>
            <person name="Scheve S."/>
            <person name="Hinrichs C."/>
            <person name="Reinhardt R."/>
            <person name="Rabus R."/>
        </authorList>
    </citation>
    <scope>NUCLEOTIDE SEQUENCE</scope>
    <source>
        <strain evidence="1">4be13</strain>
    </source>
</reference>
<protein>
    <submittedName>
        <fullName evidence="1">Transcriptional regulator, ArsR family</fullName>
    </submittedName>
</protein>
<accession>A0A975GPN5</accession>
<dbReference type="EMBL" id="CP061800">
    <property type="protein sequence ID" value="QTA89037.1"/>
    <property type="molecule type" value="Genomic_DNA"/>
</dbReference>